<reference evidence="12 13" key="1">
    <citation type="journal article" date="2010" name="Plant Cell">
        <title>The Chlorella variabilis NC64A genome reveals adaptation to photosymbiosis, coevolution with viruses, and cryptic sex.</title>
        <authorList>
            <person name="Blanc G."/>
            <person name="Duncan G."/>
            <person name="Agarkova I."/>
            <person name="Borodovsky M."/>
            <person name="Gurnon J."/>
            <person name="Kuo A."/>
            <person name="Lindquist E."/>
            <person name="Lucas S."/>
            <person name="Pangilinan J."/>
            <person name="Polle J."/>
            <person name="Salamov A."/>
            <person name="Terry A."/>
            <person name="Yamada T."/>
            <person name="Dunigan D.D."/>
            <person name="Grigoriev I.V."/>
            <person name="Claverie J.M."/>
            <person name="Van Etten J.L."/>
        </authorList>
    </citation>
    <scope>NUCLEOTIDE SEQUENCE [LARGE SCALE GENOMIC DNA]</scope>
    <source>
        <strain evidence="12 13">NC64A</strain>
    </source>
</reference>
<dbReference type="InterPro" id="IPR028590">
    <property type="entry name" value="RNA_methyltr_E_TRM7"/>
</dbReference>
<evidence type="ECO:0000256" key="4">
    <source>
        <dbReference type="ARBA" id="ARBA00022603"/>
    </source>
</evidence>
<comment type="subcellular location">
    <subcellularLocation>
        <location evidence="2 9">Cytoplasm</location>
    </subcellularLocation>
    <subcellularLocation>
        <location evidence="1">Nucleus</location>
    </subcellularLocation>
</comment>
<dbReference type="InterPro" id="IPR029063">
    <property type="entry name" value="SAM-dependent_MTases_sf"/>
</dbReference>
<dbReference type="Gene3D" id="3.40.50.150">
    <property type="entry name" value="Vaccinia Virus protein VP39"/>
    <property type="match status" value="1"/>
</dbReference>
<feature type="binding site" evidence="9">
    <location>
        <position position="125"/>
    </location>
    <ligand>
        <name>S-adenosyl-L-methionine</name>
        <dbReference type="ChEBI" id="CHEBI:59789"/>
    </ligand>
</feature>
<feature type="domain" description="Ribosomal RNA methyltransferase FtsJ" evidence="11">
    <location>
        <begin position="21"/>
        <end position="208"/>
    </location>
</feature>
<dbReference type="FunFam" id="3.40.50.150:FF:000040">
    <property type="entry name" value="Putative ribosomal RNA methyltransferase 1"/>
    <property type="match status" value="1"/>
</dbReference>
<keyword evidence="10" id="KW-0472">Membrane</keyword>
<sequence>MGRTSKDKRDIYYRKAKEEGWRARSAFKLLQIDDAFHIFAGVRHVVDLCAAPGSWSQVLSRRLYLPAVAAGRTGEQLPKIVAVDLQPMAPIEGVTQLQGDITSEATARQVISHFHGHHADLVVCDGAPDVTGLHDMDEFVQGQLILAALAIVAHVLVPGGTLVAKVFRGRDIALLYSQLKIFFPDVTVAKPKSSRNSSIEAFVVCRRYAPPPGFEPEQLQALLHSAWQAYGPDTQHSPLMRQLVPFLACGDLDGWDAEASYDLPAEGYVSLPPVQPPTAPAYRRAIERMKGAAPAREDSGDGSHVAVMATAAGAAAASAVLHELP</sequence>
<feature type="binding site" evidence="9">
    <location>
        <position position="55"/>
    </location>
    <ligand>
        <name>S-adenosyl-L-methionine</name>
        <dbReference type="ChEBI" id="CHEBI:59789"/>
    </ligand>
</feature>
<evidence type="ECO:0000256" key="1">
    <source>
        <dbReference type="ARBA" id="ARBA00004123"/>
    </source>
</evidence>
<evidence type="ECO:0000256" key="10">
    <source>
        <dbReference type="SAM" id="Phobius"/>
    </source>
</evidence>
<keyword evidence="3 9" id="KW-0963">Cytoplasm</keyword>
<dbReference type="EC" id="2.1.1.205" evidence="9"/>
<dbReference type="HAMAP" id="MF_03162">
    <property type="entry name" value="RNA_methyltr_E_TRM7"/>
    <property type="match status" value="1"/>
</dbReference>
<evidence type="ECO:0000256" key="2">
    <source>
        <dbReference type="ARBA" id="ARBA00004496"/>
    </source>
</evidence>
<dbReference type="GO" id="GO:0002128">
    <property type="term" value="P:tRNA nucleoside ribose methylation"/>
    <property type="evidence" value="ECO:0007669"/>
    <property type="project" value="UniProtKB-UniRule"/>
</dbReference>
<dbReference type="GO" id="GO:0005737">
    <property type="term" value="C:cytoplasm"/>
    <property type="evidence" value="ECO:0007669"/>
    <property type="project" value="UniProtKB-SubCell"/>
</dbReference>
<gene>
    <name evidence="12" type="ORF">CHLNCDRAFT_142970</name>
</gene>
<evidence type="ECO:0000256" key="5">
    <source>
        <dbReference type="ARBA" id="ARBA00022679"/>
    </source>
</evidence>
<keyword evidence="10" id="KW-0812">Transmembrane</keyword>
<keyword evidence="7 9" id="KW-0819">tRNA processing</keyword>
<dbReference type="RefSeq" id="XP_005849828.1">
    <property type="nucleotide sequence ID" value="XM_005849766.1"/>
</dbReference>
<dbReference type="InParanoid" id="E1Z970"/>
<keyword evidence="6 9" id="KW-0949">S-adenosyl-L-methionine</keyword>
<dbReference type="GeneID" id="17357115"/>
<dbReference type="SUPFAM" id="SSF53335">
    <property type="entry name" value="S-adenosyl-L-methionine-dependent methyltransferases"/>
    <property type="match status" value="1"/>
</dbReference>
<feature type="binding site" evidence="9">
    <location>
        <position position="100"/>
    </location>
    <ligand>
        <name>S-adenosyl-L-methionine</name>
        <dbReference type="ChEBI" id="CHEBI:59789"/>
    </ligand>
</feature>
<keyword evidence="5 9" id="KW-0808">Transferase</keyword>
<protein>
    <recommendedName>
        <fullName evidence="9">Putative tRNA (cytidine(32)/guanosine(34)-2'-O)-methyltransferase</fullName>
        <ecNumber evidence="9">2.1.1.205</ecNumber>
    </recommendedName>
    <alternativeName>
        <fullName evidence="9">2'-O-ribose RNA methyltransferase TRM7 homolog</fullName>
    </alternativeName>
</protein>
<dbReference type="eggNOG" id="KOG1099">
    <property type="taxonomic scope" value="Eukaryota"/>
</dbReference>
<evidence type="ECO:0000256" key="9">
    <source>
        <dbReference type="HAMAP-Rule" id="MF_03162"/>
    </source>
</evidence>
<evidence type="ECO:0000256" key="8">
    <source>
        <dbReference type="ARBA" id="ARBA00048902"/>
    </source>
</evidence>
<dbReference type="PANTHER" id="PTHR10920">
    <property type="entry name" value="RIBOSOMAL RNA METHYLTRANSFERASE"/>
    <property type="match status" value="1"/>
</dbReference>
<dbReference type="AlphaFoldDB" id="E1Z970"/>
<organism evidence="13">
    <name type="scientific">Chlorella variabilis</name>
    <name type="common">Green alga</name>
    <dbReference type="NCBI Taxonomy" id="554065"/>
    <lineage>
        <taxon>Eukaryota</taxon>
        <taxon>Viridiplantae</taxon>
        <taxon>Chlorophyta</taxon>
        <taxon>core chlorophytes</taxon>
        <taxon>Trebouxiophyceae</taxon>
        <taxon>Chlorellales</taxon>
        <taxon>Chlorellaceae</taxon>
        <taxon>Chlorella clade</taxon>
        <taxon>Chlorella</taxon>
    </lineage>
</organism>
<name>E1Z970_CHLVA</name>
<dbReference type="GO" id="GO:0002181">
    <property type="term" value="P:cytoplasmic translation"/>
    <property type="evidence" value="ECO:0007669"/>
    <property type="project" value="UniProtKB-UniRule"/>
</dbReference>
<feature type="transmembrane region" description="Helical" evidence="10">
    <location>
        <begin position="144"/>
        <end position="167"/>
    </location>
</feature>
<feature type="binding site" evidence="9">
    <location>
        <position position="53"/>
    </location>
    <ligand>
        <name>S-adenosyl-L-methionine</name>
        <dbReference type="ChEBI" id="CHEBI:59789"/>
    </ligand>
</feature>
<keyword evidence="4 9" id="KW-0489">Methyltransferase</keyword>
<dbReference type="FunCoup" id="E1Z970">
    <property type="interactions" value="1896"/>
</dbReference>
<evidence type="ECO:0000256" key="6">
    <source>
        <dbReference type="ARBA" id="ARBA00022691"/>
    </source>
</evidence>
<dbReference type="GO" id="GO:0106340">
    <property type="term" value="F:tRNA (guanosine(34)-2'-O)-methyltransferase activity"/>
    <property type="evidence" value="ECO:0007669"/>
    <property type="project" value="UniProtKB-ARBA"/>
</dbReference>
<dbReference type="Pfam" id="PF01728">
    <property type="entry name" value="FtsJ"/>
    <property type="match status" value="1"/>
</dbReference>
<dbReference type="HAMAP" id="MF_01547">
    <property type="entry name" value="RNA_methyltr_E"/>
    <property type="match status" value="1"/>
</dbReference>
<proteinExistence type="inferred from homology"/>
<comment type="function">
    <text evidence="9">Methylates the 2'-O-ribose of nucleotides at positions 32 and 34 of the tRNA anticodon loop of substrate tRNAs.</text>
</comment>
<dbReference type="InterPro" id="IPR050082">
    <property type="entry name" value="RNA_methyltr_RlmE"/>
</dbReference>
<comment type="catalytic activity">
    <reaction evidence="8 9">
        <text>cytidine(32)/guanosine(34) in tRNA + 2 S-adenosyl-L-methionine = 2'-O-methylcytidine(32)/2'-O-methylguanosine(34) in tRNA + 2 S-adenosyl-L-homocysteine + 2 H(+)</text>
        <dbReference type="Rhea" id="RHEA:42396"/>
        <dbReference type="Rhea" id="RHEA-COMP:10246"/>
        <dbReference type="Rhea" id="RHEA-COMP:10247"/>
        <dbReference type="ChEBI" id="CHEBI:15378"/>
        <dbReference type="ChEBI" id="CHEBI:57856"/>
        <dbReference type="ChEBI" id="CHEBI:59789"/>
        <dbReference type="ChEBI" id="CHEBI:74269"/>
        <dbReference type="ChEBI" id="CHEBI:74445"/>
        <dbReference type="ChEBI" id="CHEBI:74495"/>
        <dbReference type="ChEBI" id="CHEBI:82748"/>
        <dbReference type="EC" id="2.1.1.205"/>
    </reaction>
</comment>
<dbReference type="OMA" id="FIVCLNF"/>
<feature type="binding site" evidence="9">
    <location>
        <position position="84"/>
    </location>
    <ligand>
        <name>S-adenosyl-L-methionine</name>
        <dbReference type="ChEBI" id="CHEBI:59789"/>
    </ligand>
</feature>
<dbReference type="STRING" id="554065.E1Z970"/>
<evidence type="ECO:0000313" key="12">
    <source>
        <dbReference type="EMBL" id="EFN57726.1"/>
    </source>
</evidence>
<evidence type="ECO:0000259" key="11">
    <source>
        <dbReference type="Pfam" id="PF01728"/>
    </source>
</evidence>
<evidence type="ECO:0000256" key="3">
    <source>
        <dbReference type="ARBA" id="ARBA00022490"/>
    </source>
</evidence>
<dbReference type="InterPro" id="IPR015507">
    <property type="entry name" value="rRNA-MeTfrase_E"/>
</dbReference>
<dbReference type="GO" id="GO:0005634">
    <property type="term" value="C:nucleus"/>
    <property type="evidence" value="ECO:0007669"/>
    <property type="project" value="UniProtKB-SubCell"/>
</dbReference>
<keyword evidence="13" id="KW-1185">Reference proteome</keyword>
<dbReference type="KEGG" id="cvr:CHLNCDRAFT_142970"/>
<dbReference type="PANTHER" id="PTHR10920:SF12">
    <property type="entry name" value="TRNA (CYTIDINE(32)_GUANOSINE(34)-2'-O)-METHYLTRANSFERASE-RELATED"/>
    <property type="match status" value="1"/>
</dbReference>
<feature type="active site" description="Proton acceptor" evidence="9">
    <location>
        <position position="165"/>
    </location>
</feature>
<keyword evidence="10" id="KW-1133">Transmembrane helix</keyword>
<comment type="similarity">
    <text evidence="9">Belongs to the class I-like SAM-binding methyltransferase superfamily. RNA methyltransferase RlmE family. TRM7 subfamily.</text>
</comment>
<evidence type="ECO:0000313" key="13">
    <source>
        <dbReference type="Proteomes" id="UP000008141"/>
    </source>
</evidence>
<accession>E1Z970</accession>
<dbReference type="InterPro" id="IPR002877">
    <property type="entry name" value="RNA_MeTrfase_FtsJ_dom"/>
</dbReference>
<dbReference type="OrthoDB" id="289250at2759"/>
<dbReference type="EMBL" id="GL433839">
    <property type="protein sequence ID" value="EFN57726.1"/>
    <property type="molecule type" value="Genomic_DNA"/>
</dbReference>
<dbReference type="Proteomes" id="UP000008141">
    <property type="component" value="Unassembled WGS sequence"/>
</dbReference>
<evidence type="ECO:0000256" key="7">
    <source>
        <dbReference type="ARBA" id="ARBA00022694"/>
    </source>
</evidence>